<protein>
    <submittedName>
        <fullName evidence="10">Glycoside hydrolase family 5 protein</fullName>
        <ecNumber evidence="10">3.2.1.-</ecNumber>
    </submittedName>
</protein>
<feature type="chain" id="PRO_5046754815" evidence="8">
    <location>
        <begin position="26"/>
        <end position="333"/>
    </location>
</feature>
<name>A0ABW4VJN1_9BACT</name>
<dbReference type="EMBL" id="JBHUHR010000012">
    <property type="protein sequence ID" value="MFD2033896.1"/>
    <property type="molecule type" value="Genomic_DNA"/>
</dbReference>
<dbReference type="RefSeq" id="WP_376883626.1">
    <property type="nucleotide sequence ID" value="NZ_JBHUHR010000012.1"/>
</dbReference>
<dbReference type="Proteomes" id="UP001597361">
    <property type="component" value="Unassembled WGS sequence"/>
</dbReference>
<keyword evidence="4" id="KW-0119">Carbohydrate metabolism</keyword>
<keyword evidence="6" id="KW-0624">Polysaccharide degradation</keyword>
<comment type="similarity">
    <text evidence="1 7">Belongs to the glycosyl hydrolase 5 (cellulase A) family.</text>
</comment>
<evidence type="ECO:0000256" key="8">
    <source>
        <dbReference type="SAM" id="SignalP"/>
    </source>
</evidence>
<dbReference type="PANTHER" id="PTHR31297">
    <property type="entry name" value="GLUCAN ENDO-1,6-BETA-GLUCOSIDASE B"/>
    <property type="match status" value="1"/>
</dbReference>
<dbReference type="Pfam" id="PF00150">
    <property type="entry name" value="Cellulase"/>
    <property type="match status" value="1"/>
</dbReference>
<feature type="signal peptide" evidence="8">
    <location>
        <begin position="1"/>
        <end position="25"/>
    </location>
</feature>
<evidence type="ECO:0000256" key="7">
    <source>
        <dbReference type="RuleBase" id="RU361153"/>
    </source>
</evidence>
<keyword evidence="5 7" id="KW-0326">Glycosidase</keyword>
<evidence type="ECO:0000256" key="3">
    <source>
        <dbReference type="ARBA" id="ARBA00023001"/>
    </source>
</evidence>
<proteinExistence type="inferred from homology"/>
<keyword evidence="11" id="KW-1185">Reference proteome</keyword>
<dbReference type="InterPro" id="IPR050386">
    <property type="entry name" value="Glycosyl_hydrolase_5"/>
</dbReference>
<evidence type="ECO:0000259" key="9">
    <source>
        <dbReference type="Pfam" id="PF00150"/>
    </source>
</evidence>
<dbReference type="EC" id="3.2.1.-" evidence="10"/>
<keyword evidence="8" id="KW-0732">Signal</keyword>
<accession>A0ABW4VJN1</accession>
<evidence type="ECO:0000256" key="4">
    <source>
        <dbReference type="ARBA" id="ARBA00023277"/>
    </source>
</evidence>
<organism evidence="10 11">
    <name type="scientific">Belliella marina</name>
    <dbReference type="NCBI Taxonomy" id="1644146"/>
    <lineage>
        <taxon>Bacteria</taxon>
        <taxon>Pseudomonadati</taxon>
        <taxon>Bacteroidota</taxon>
        <taxon>Cytophagia</taxon>
        <taxon>Cytophagales</taxon>
        <taxon>Cyclobacteriaceae</taxon>
        <taxon>Belliella</taxon>
    </lineage>
</organism>
<gene>
    <name evidence="10" type="ORF">ACFSKL_03785</name>
</gene>
<evidence type="ECO:0000313" key="11">
    <source>
        <dbReference type="Proteomes" id="UP001597361"/>
    </source>
</evidence>
<dbReference type="PROSITE" id="PS00659">
    <property type="entry name" value="GLYCOSYL_HYDROL_F5"/>
    <property type="match status" value="1"/>
</dbReference>
<dbReference type="PANTHER" id="PTHR31297:SF41">
    <property type="entry name" value="ENDOGLUCANASE, PUTATIVE (AFU_ORTHOLOGUE AFUA_5G01830)-RELATED"/>
    <property type="match status" value="1"/>
</dbReference>
<dbReference type="SUPFAM" id="SSF51445">
    <property type="entry name" value="(Trans)glycosidases"/>
    <property type="match status" value="1"/>
</dbReference>
<sequence length="333" mass="38688">MSKKNLYALCFLFFATFMTLPQSFAQNIPRGINLTGKERIWERQSFEAKEIIQDIQVLRDNGFGSIRLPIAFDQYLNKDKNFLRELKQVVQYTESNEIVLILAYFDHGLDNNNAQRQAKSITRNWRKVLKNIESDSKNLYIELVNEPNINPSVWEDIAPKIIKGVHKENRKIPIIVGGTNFNSLFELSRTKPFDFQNIIYTFHYYEPYIFTHQGTEWTGKQNATLGIPYPFQQNKMPNLSVKAKGTEGEINHRDYALTGNKTAVIDKISQISTWAKNNQVQLWCTEYGASHNAAKDSRIAYLRDVEEVLSTYKIPGFVWEWEGNFGIRELLNK</sequence>
<feature type="domain" description="Glycoside hydrolase family 5" evidence="9">
    <location>
        <begin position="32"/>
        <end position="323"/>
    </location>
</feature>
<comment type="caution">
    <text evidence="10">The sequence shown here is derived from an EMBL/GenBank/DDBJ whole genome shotgun (WGS) entry which is preliminary data.</text>
</comment>
<dbReference type="InterPro" id="IPR017853">
    <property type="entry name" value="GH"/>
</dbReference>
<dbReference type="InterPro" id="IPR018087">
    <property type="entry name" value="Glyco_hydro_5_CS"/>
</dbReference>
<evidence type="ECO:0000256" key="1">
    <source>
        <dbReference type="ARBA" id="ARBA00005641"/>
    </source>
</evidence>
<evidence type="ECO:0000256" key="2">
    <source>
        <dbReference type="ARBA" id="ARBA00022801"/>
    </source>
</evidence>
<evidence type="ECO:0000256" key="6">
    <source>
        <dbReference type="ARBA" id="ARBA00023326"/>
    </source>
</evidence>
<evidence type="ECO:0000256" key="5">
    <source>
        <dbReference type="ARBA" id="ARBA00023295"/>
    </source>
</evidence>
<dbReference type="Gene3D" id="3.20.20.80">
    <property type="entry name" value="Glycosidases"/>
    <property type="match status" value="1"/>
</dbReference>
<dbReference type="GO" id="GO:0016798">
    <property type="term" value="F:hydrolase activity, acting on glycosyl bonds"/>
    <property type="evidence" value="ECO:0007669"/>
    <property type="project" value="UniProtKB-KW"/>
</dbReference>
<reference evidence="11" key="1">
    <citation type="journal article" date="2019" name="Int. J. Syst. Evol. Microbiol.">
        <title>The Global Catalogue of Microorganisms (GCM) 10K type strain sequencing project: providing services to taxonomists for standard genome sequencing and annotation.</title>
        <authorList>
            <consortium name="The Broad Institute Genomics Platform"/>
            <consortium name="The Broad Institute Genome Sequencing Center for Infectious Disease"/>
            <person name="Wu L."/>
            <person name="Ma J."/>
        </authorList>
    </citation>
    <scope>NUCLEOTIDE SEQUENCE [LARGE SCALE GENOMIC DNA]</scope>
    <source>
        <strain evidence="11">CGMCC 1.15180</strain>
    </source>
</reference>
<keyword evidence="2 7" id="KW-0378">Hydrolase</keyword>
<evidence type="ECO:0000313" key="10">
    <source>
        <dbReference type="EMBL" id="MFD2033896.1"/>
    </source>
</evidence>
<keyword evidence="3" id="KW-0136">Cellulose degradation</keyword>
<dbReference type="InterPro" id="IPR001547">
    <property type="entry name" value="Glyco_hydro_5"/>
</dbReference>